<sequence length="250" mass="27986">MKNLNKNRKPSIHDVLAKALQISATVPQTKHGTTAQPSNVQDPESKGSINLCMWDFGQCDSKRCTGRKLVRMGIVKVLRMNQSFSGIVLHPRAKVKFSLSDVEIAKASGIAVVDCSWNKVDETCMKRIPTRHARLLPFLVAANPTHYGQPLELSCAEALAAALYICDEMDQTRAVLENFNWGLNFLEINTDSLNLYKSRGISSKVIQEIEEDYIKNAIHVIEKKEHINYQDVACNSSDSDKDLEASCEEY</sequence>
<comment type="similarity">
    <text evidence="6">Belongs to the TDD superfamily. TSR3 family.</text>
</comment>
<keyword evidence="3 6" id="KW-0698">rRNA processing</keyword>
<dbReference type="Pfam" id="PF04034">
    <property type="entry name" value="Ribo_biogen_C"/>
    <property type="match status" value="1"/>
</dbReference>
<proteinExistence type="inferred from homology"/>
<dbReference type="InterPro" id="IPR022968">
    <property type="entry name" value="Tsr3-like"/>
</dbReference>
<keyword evidence="1" id="KW-0963">Cytoplasm</keyword>
<comment type="function">
    <text evidence="6">Aminocarboxypropyltransferase that catalyzes the aminocarboxypropyl transfer on pseudouridine in 18S rRNA. It constitutes the last step in biosynthesis of the hypermodified N1-methyl-N3-(3-amino-3-carboxypropyl) pseudouridine (m1acp3-Psi).</text>
</comment>
<comment type="caution">
    <text evidence="9">The sequence shown here is derived from an EMBL/GenBank/DDBJ whole genome shotgun (WGS) entry which is preliminary data.</text>
</comment>
<keyword evidence="2 6" id="KW-0690">Ribosome biogenesis</keyword>
<evidence type="ECO:0000256" key="6">
    <source>
        <dbReference type="HAMAP-Rule" id="MF_03146"/>
    </source>
</evidence>
<keyword evidence="10" id="KW-1185">Reference proteome</keyword>
<keyword evidence="4 6" id="KW-0808">Transferase</keyword>
<evidence type="ECO:0000256" key="1">
    <source>
        <dbReference type="ARBA" id="ARBA00022490"/>
    </source>
</evidence>
<feature type="binding site" evidence="6">
    <location>
        <position position="65"/>
    </location>
    <ligand>
        <name>S-adenosyl-L-methionine</name>
        <dbReference type="ChEBI" id="CHEBI:59789"/>
    </ligand>
</feature>
<name>A0AAD9UP72_9APIC</name>
<evidence type="ECO:0000256" key="4">
    <source>
        <dbReference type="ARBA" id="ARBA00022679"/>
    </source>
</evidence>
<organism evidence="9 10">
    <name type="scientific">Babesia duncani</name>
    <dbReference type="NCBI Taxonomy" id="323732"/>
    <lineage>
        <taxon>Eukaryota</taxon>
        <taxon>Sar</taxon>
        <taxon>Alveolata</taxon>
        <taxon>Apicomplexa</taxon>
        <taxon>Aconoidasida</taxon>
        <taxon>Piroplasmida</taxon>
        <taxon>Babesiidae</taxon>
        <taxon>Babesia</taxon>
    </lineage>
</organism>
<dbReference type="GO" id="GO:0000455">
    <property type="term" value="P:enzyme-directed rRNA pseudouridine synthesis"/>
    <property type="evidence" value="ECO:0007669"/>
    <property type="project" value="UniProtKB-UniRule"/>
</dbReference>
<dbReference type="PANTHER" id="PTHR20426">
    <property type="entry name" value="RIBOSOME BIOGENESIS PROTEIN TSR3 HOMOLOG"/>
    <property type="match status" value="1"/>
</dbReference>
<feature type="binding site" evidence="6">
    <location>
        <position position="136"/>
    </location>
    <ligand>
        <name>S-adenosyl-L-methionine</name>
        <dbReference type="ChEBI" id="CHEBI:59789"/>
    </ligand>
</feature>
<gene>
    <name evidence="9" type="ORF">BdWA1_001910</name>
</gene>
<evidence type="ECO:0000313" key="10">
    <source>
        <dbReference type="Proteomes" id="UP001214638"/>
    </source>
</evidence>
<dbReference type="RefSeq" id="XP_067803503.1">
    <property type="nucleotide sequence ID" value="XM_067946939.1"/>
</dbReference>
<dbReference type="Pfam" id="PF04068">
    <property type="entry name" value="Fer4_RLI"/>
    <property type="match status" value="1"/>
</dbReference>
<feature type="domain" description="16S/18S rRNA aminocarboxypropyltransferase Tsr3 C-terminal" evidence="7">
    <location>
        <begin position="87"/>
        <end position="213"/>
    </location>
</feature>
<reference evidence="9" key="1">
    <citation type="journal article" date="2023" name="Nat. Microbiol.">
        <title>Babesia duncani multi-omics identifies virulence factors and drug targets.</title>
        <authorList>
            <person name="Singh P."/>
            <person name="Lonardi S."/>
            <person name="Liang Q."/>
            <person name="Vydyam P."/>
            <person name="Khabirova E."/>
            <person name="Fang T."/>
            <person name="Gihaz S."/>
            <person name="Thekkiniath J."/>
            <person name="Munshi M."/>
            <person name="Abel S."/>
            <person name="Ciampossin L."/>
            <person name="Batugedara G."/>
            <person name="Gupta M."/>
            <person name="Lu X.M."/>
            <person name="Lenz T."/>
            <person name="Chakravarty S."/>
            <person name="Cornillot E."/>
            <person name="Hu Y."/>
            <person name="Ma W."/>
            <person name="Gonzalez L.M."/>
            <person name="Sanchez S."/>
            <person name="Estrada K."/>
            <person name="Sanchez-Flores A."/>
            <person name="Montero E."/>
            <person name="Harb O.S."/>
            <person name="Le Roch K.G."/>
            <person name="Mamoun C.B."/>
        </authorList>
    </citation>
    <scope>NUCLEOTIDE SEQUENCE</scope>
    <source>
        <strain evidence="9">WA1</strain>
    </source>
</reference>
<dbReference type="GO" id="GO:0106388">
    <property type="term" value="F:rRNA small subunit aminocarboxypropyltransferase activity"/>
    <property type="evidence" value="ECO:0007669"/>
    <property type="project" value="UniProtKB-EC"/>
</dbReference>
<dbReference type="EC" id="2.5.1.157" evidence="6"/>
<evidence type="ECO:0000256" key="5">
    <source>
        <dbReference type="ARBA" id="ARBA00022691"/>
    </source>
</evidence>
<keyword evidence="5 6" id="KW-0949">S-adenosyl-L-methionine</keyword>
<dbReference type="GO" id="GO:0030490">
    <property type="term" value="P:maturation of SSU-rRNA"/>
    <property type="evidence" value="ECO:0007669"/>
    <property type="project" value="TreeGrafter"/>
</dbReference>
<accession>A0AAD9UP72</accession>
<comment type="catalytic activity">
    <reaction evidence="6">
        <text>an N(1)-methylpseudouridine in rRNA + S-adenosyl-L-methionine = N(1)-methyl-N(3)-[(3S)-3-amino-3-carboxypropyl]pseudouridine in rRNA + S-methyl-5'-thioadenosine + H(+)</text>
        <dbReference type="Rhea" id="RHEA:63296"/>
        <dbReference type="Rhea" id="RHEA-COMP:11634"/>
        <dbReference type="Rhea" id="RHEA-COMP:16310"/>
        <dbReference type="ChEBI" id="CHEBI:15378"/>
        <dbReference type="ChEBI" id="CHEBI:17509"/>
        <dbReference type="ChEBI" id="CHEBI:59789"/>
        <dbReference type="ChEBI" id="CHEBI:74890"/>
        <dbReference type="ChEBI" id="CHEBI:146234"/>
        <dbReference type="EC" id="2.5.1.157"/>
    </reaction>
</comment>
<dbReference type="InterPro" id="IPR007177">
    <property type="entry name" value="Tsr3_C"/>
</dbReference>
<evidence type="ECO:0000256" key="2">
    <source>
        <dbReference type="ARBA" id="ARBA00022517"/>
    </source>
</evidence>
<dbReference type="GeneID" id="94336208"/>
<evidence type="ECO:0000256" key="3">
    <source>
        <dbReference type="ARBA" id="ARBA00022552"/>
    </source>
</evidence>
<dbReference type="InterPro" id="IPR007209">
    <property type="entry name" value="RNaseL-inhib-like_metal-bd_dom"/>
</dbReference>
<dbReference type="KEGG" id="bdw:94336208"/>
<dbReference type="AlphaFoldDB" id="A0AAD9UP72"/>
<dbReference type="EMBL" id="JALLKP010000002">
    <property type="protein sequence ID" value="KAK2196661.1"/>
    <property type="molecule type" value="Genomic_DNA"/>
</dbReference>
<dbReference type="PANTHER" id="PTHR20426:SF0">
    <property type="entry name" value="18S RRNA AMINOCARBOXYPROPYLTRANSFERASE"/>
    <property type="match status" value="1"/>
</dbReference>
<evidence type="ECO:0000313" key="9">
    <source>
        <dbReference type="EMBL" id="KAK2196661.1"/>
    </source>
</evidence>
<evidence type="ECO:0000259" key="8">
    <source>
        <dbReference type="Pfam" id="PF04068"/>
    </source>
</evidence>
<dbReference type="HAMAP" id="MF_01116">
    <property type="entry name" value="TSR3"/>
    <property type="match status" value="1"/>
</dbReference>
<comment type="caution">
    <text evidence="6">Lacks conserved residue(s) required for the propagation of feature annotation.</text>
</comment>
<dbReference type="GO" id="GO:1904047">
    <property type="term" value="F:S-adenosyl-L-methionine binding"/>
    <property type="evidence" value="ECO:0007669"/>
    <property type="project" value="UniProtKB-UniRule"/>
</dbReference>
<feature type="domain" description="RNase L inhibitor RLI-like possible metal-binding" evidence="8">
    <location>
        <begin position="51"/>
        <end position="82"/>
    </location>
</feature>
<dbReference type="Proteomes" id="UP001214638">
    <property type="component" value="Unassembled WGS sequence"/>
</dbReference>
<dbReference type="NCBIfam" id="NF002621">
    <property type="entry name" value="PRK02287.1"/>
    <property type="match status" value="1"/>
</dbReference>
<protein>
    <recommendedName>
        <fullName evidence="6">18S rRNA aminocarboxypropyltransferase</fullName>
        <ecNumber evidence="6">2.5.1.157</ecNumber>
    </recommendedName>
</protein>
<evidence type="ECO:0000259" key="7">
    <source>
        <dbReference type="Pfam" id="PF04034"/>
    </source>
</evidence>
<feature type="binding site" evidence="6">
    <location>
        <position position="113"/>
    </location>
    <ligand>
        <name>S-adenosyl-L-methionine</name>
        <dbReference type="ChEBI" id="CHEBI:59789"/>
    </ligand>
</feature>